<feature type="compositionally biased region" description="Basic and acidic residues" evidence="1">
    <location>
        <begin position="46"/>
        <end position="60"/>
    </location>
</feature>
<keyword evidence="3" id="KW-1185">Reference proteome</keyword>
<dbReference type="PATRIC" id="fig|859350.6.peg.673"/>
<reference evidence="2 3" key="1">
    <citation type="journal article" date="2012" name="J. Bacteriol.">
        <title>Genome sequence of "Candidatus Nitrosopumilus salaria" BD31, an ammonia-oxidizing archaeon from the San Francisco Bay estuary.</title>
        <authorList>
            <person name="Mosier A.C."/>
            <person name="Allen E.E."/>
            <person name="Kim M."/>
            <person name="Ferriera S."/>
            <person name="Francis C.A."/>
        </authorList>
    </citation>
    <scope>NUCLEOTIDE SEQUENCE [LARGE SCALE GENOMIC DNA]</scope>
    <source>
        <strain evidence="2 3">BD31</strain>
    </source>
</reference>
<dbReference type="Proteomes" id="UP000003423">
    <property type="component" value="Unassembled WGS sequence"/>
</dbReference>
<sequence length="77" mass="9195">MTLFCKQCNSRRLPEYHQAEKATLWLCTKCKNFTDIDDLIIREQTNEEREEVKRKEKEFAESTNFPSGKLNRRKGVN</sequence>
<gene>
    <name evidence="2" type="ORF">BD31_I1811</name>
</gene>
<evidence type="ECO:0000313" key="3">
    <source>
        <dbReference type="Proteomes" id="UP000003423"/>
    </source>
</evidence>
<evidence type="ECO:0000256" key="1">
    <source>
        <dbReference type="SAM" id="MobiDB-lite"/>
    </source>
</evidence>
<evidence type="ECO:0000313" key="2">
    <source>
        <dbReference type="EMBL" id="EIJ66300.1"/>
    </source>
</evidence>
<organism evidence="2 3">
    <name type="scientific">Candidatus Nitrosopumilus salarius BD31</name>
    <dbReference type="NCBI Taxonomy" id="859350"/>
    <lineage>
        <taxon>Archaea</taxon>
        <taxon>Nitrososphaerota</taxon>
        <taxon>Nitrososphaeria</taxon>
        <taxon>Nitrosopumilales</taxon>
        <taxon>Nitrosopumilaceae</taxon>
        <taxon>Nitrosopumilus</taxon>
    </lineage>
</organism>
<feature type="region of interest" description="Disordered" evidence="1">
    <location>
        <begin position="46"/>
        <end position="77"/>
    </location>
</feature>
<comment type="caution">
    <text evidence="2">The sequence shown here is derived from an EMBL/GenBank/DDBJ whole genome shotgun (WGS) entry which is preliminary data.</text>
</comment>
<protein>
    <submittedName>
        <fullName evidence="2">Uncharacterized protein</fullName>
    </submittedName>
</protein>
<dbReference type="EMBL" id="AEXL02000073">
    <property type="protein sequence ID" value="EIJ66300.1"/>
    <property type="molecule type" value="Genomic_DNA"/>
</dbReference>
<name>I3D3K7_9ARCH</name>
<accession>I3D3K7</accession>
<dbReference type="AlphaFoldDB" id="I3D3K7"/>
<proteinExistence type="predicted"/>